<reference evidence="2 3" key="1">
    <citation type="submission" date="2017-05" db="EMBL/GenBank/DDBJ databases">
        <authorList>
            <person name="Varghese N."/>
            <person name="Submissions S."/>
        </authorList>
    </citation>
    <scope>NUCLEOTIDE SEQUENCE [LARGE SCALE GENOMIC DNA]</scope>
    <source>
        <strain evidence="2 3">DSM 15949</strain>
    </source>
</reference>
<name>A0ABY1PKM0_9HYPH</name>
<organism evidence="2 3">
    <name type="scientific">Roseibium denhamense</name>
    <dbReference type="NCBI Taxonomy" id="76305"/>
    <lineage>
        <taxon>Bacteria</taxon>
        <taxon>Pseudomonadati</taxon>
        <taxon>Pseudomonadota</taxon>
        <taxon>Alphaproteobacteria</taxon>
        <taxon>Hyphomicrobiales</taxon>
        <taxon>Stappiaceae</taxon>
        <taxon>Roseibium</taxon>
    </lineage>
</organism>
<evidence type="ECO:0000256" key="1">
    <source>
        <dbReference type="SAM" id="MobiDB-lite"/>
    </source>
</evidence>
<evidence type="ECO:0000313" key="3">
    <source>
        <dbReference type="Proteomes" id="UP001157914"/>
    </source>
</evidence>
<feature type="region of interest" description="Disordered" evidence="1">
    <location>
        <begin position="1"/>
        <end position="20"/>
    </location>
</feature>
<evidence type="ECO:0000313" key="2">
    <source>
        <dbReference type="EMBL" id="SMP35493.1"/>
    </source>
</evidence>
<proteinExistence type="predicted"/>
<sequence>MACSDTGKSVPSSQSKKACNGDCKNCGPTSVFLAEIDHLPEELGTLASSETQAGAAASG</sequence>
<dbReference type="Proteomes" id="UP001157914">
    <property type="component" value="Unassembled WGS sequence"/>
</dbReference>
<dbReference type="EMBL" id="FXTT01000006">
    <property type="protein sequence ID" value="SMP35493.1"/>
    <property type="molecule type" value="Genomic_DNA"/>
</dbReference>
<comment type="caution">
    <text evidence="2">The sequence shown here is derived from an EMBL/GenBank/DDBJ whole genome shotgun (WGS) entry which is preliminary data.</text>
</comment>
<feature type="compositionally biased region" description="Polar residues" evidence="1">
    <location>
        <begin position="1"/>
        <end position="17"/>
    </location>
</feature>
<keyword evidence="3" id="KW-1185">Reference proteome</keyword>
<accession>A0ABY1PKM0</accession>
<gene>
    <name evidence="2" type="ORF">SAMN06265374_4031</name>
</gene>
<protein>
    <submittedName>
        <fullName evidence="2">Uncharacterized protein</fullName>
    </submittedName>
</protein>